<dbReference type="Pfam" id="PF21292">
    <property type="entry name" value="EME1-MUS81_C"/>
    <property type="match status" value="1"/>
</dbReference>
<evidence type="ECO:0000256" key="3">
    <source>
        <dbReference type="ARBA" id="ARBA00022722"/>
    </source>
</evidence>
<keyword evidence="15" id="KW-1185">Reference proteome</keyword>
<feature type="region of interest" description="Disordered" evidence="13">
    <location>
        <begin position="30"/>
        <end position="95"/>
    </location>
</feature>
<evidence type="ECO:0000313" key="14">
    <source>
        <dbReference type="EMBL" id="KRT83536.1"/>
    </source>
</evidence>
<organism evidence="14 15">
    <name type="scientific">Oryctes borbonicus</name>
    <dbReference type="NCBI Taxonomy" id="1629725"/>
    <lineage>
        <taxon>Eukaryota</taxon>
        <taxon>Metazoa</taxon>
        <taxon>Ecdysozoa</taxon>
        <taxon>Arthropoda</taxon>
        <taxon>Hexapoda</taxon>
        <taxon>Insecta</taxon>
        <taxon>Pterygota</taxon>
        <taxon>Neoptera</taxon>
        <taxon>Endopterygota</taxon>
        <taxon>Coleoptera</taxon>
        <taxon>Polyphaga</taxon>
        <taxon>Scarabaeiformia</taxon>
        <taxon>Scarabaeidae</taxon>
        <taxon>Dynastinae</taxon>
        <taxon>Oryctes</taxon>
    </lineage>
</organism>
<evidence type="ECO:0000256" key="11">
    <source>
        <dbReference type="ARBA" id="ARBA00023242"/>
    </source>
</evidence>
<comment type="subcellular location">
    <subcellularLocation>
        <location evidence="2">Nucleus</location>
    </subcellularLocation>
</comment>
<dbReference type="Proteomes" id="UP000051574">
    <property type="component" value="Unassembled WGS sequence"/>
</dbReference>
<evidence type="ECO:0000313" key="15">
    <source>
        <dbReference type="Proteomes" id="UP000051574"/>
    </source>
</evidence>
<keyword evidence="6" id="KW-0227">DNA damage</keyword>
<keyword evidence="12" id="KW-0469">Meiosis</keyword>
<dbReference type="GO" id="GO:0000712">
    <property type="term" value="P:resolution of meiotic recombination intermediates"/>
    <property type="evidence" value="ECO:0007669"/>
    <property type="project" value="TreeGrafter"/>
</dbReference>
<feature type="compositionally biased region" description="Polar residues" evidence="13">
    <location>
        <begin position="38"/>
        <end position="57"/>
    </location>
</feature>
<evidence type="ECO:0000256" key="5">
    <source>
        <dbReference type="ARBA" id="ARBA00022759"/>
    </source>
</evidence>
<comment type="cofactor">
    <cofactor evidence="1">
        <name>Mg(2+)</name>
        <dbReference type="ChEBI" id="CHEBI:18420"/>
    </cofactor>
</comment>
<evidence type="ECO:0000256" key="9">
    <source>
        <dbReference type="ARBA" id="ARBA00023172"/>
    </source>
</evidence>
<evidence type="ECO:0000256" key="13">
    <source>
        <dbReference type="SAM" id="MobiDB-lite"/>
    </source>
</evidence>
<proteinExistence type="predicted"/>
<keyword evidence="4" id="KW-0479">Metal-binding</keyword>
<name>A0A0T6B848_9SCAR</name>
<evidence type="ECO:0000256" key="10">
    <source>
        <dbReference type="ARBA" id="ARBA00023204"/>
    </source>
</evidence>
<dbReference type="GO" id="GO:0031573">
    <property type="term" value="P:mitotic intra-S DNA damage checkpoint signaling"/>
    <property type="evidence" value="ECO:0007669"/>
    <property type="project" value="TreeGrafter"/>
</dbReference>
<keyword evidence="9" id="KW-0233">DNA recombination</keyword>
<sequence>MEENSDDDLNCNLGININLSQQRQLLESLKNKYKVETNKPTSTNRRAKKSQPSALLNSVSISQSSSSSSSNPTSQQSIESIKANSNNKKSTKASTKTKASLYENVTVIIDFKLLENYGEQILNELDTLEIKYELKNQVYSNLVTWHCKGDELDDESHREFETVLFILSWKDVVDYVNSSSFVQYISSLSEVLTGKRITLGLCGLGNYFKYWKTYKQSSKQGKNTDKNGLDYKSSVKISRHQLEYALTELELKHSCCHRFLESTQDLSQVICQYTKAVAQLPEKLQKNKRYKNIDFCLVKDNKDCVLIDKNGNGSRRLWQQQLTTFDLVRLETAEAIISKYPTPTHLFEVYKRCSKTDGLKLLEDIQIRRAAGPLTTSRRIGPELSNKIYNFFNATDGNTLI</sequence>
<keyword evidence="10" id="KW-0234">DNA repair</keyword>
<keyword evidence="11" id="KW-0539">Nucleus</keyword>
<dbReference type="GO" id="GO:0008821">
    <property type="term" value="F:crossover junction DNA endonuclease activity"/>
    <property type="evidence" value="ECO:0007669"/>
    <property type="project" value="TreeGrafter"/>
</dbReference>
<gene>
    <name evidence="14" type="ORF">AMK59_4179</name>
</gene>
<keyword evidence="8" id="KW-0460">Magnesium</keyword>
<protein>
    <submittedName>
        <fullName evidence="14">Uncharacterized protein</fullName>
    </submittedName>
</protein>
<evidence type="ECO:0000256" key="7">
    <source>
        <dbReference type="ARBA" id="ARBA00022801"/>
    </source>
</evidence>
<evidence type="ECO:0000256" key="4">
    <source>
        <dbReference type="ARBA" id="ARBA00022723"/>
    </source>
</evidence>
<evidence type="ECO:0000256" key="2">
    <source>
        <dbReference type="ARBA" id="ARBA00004123"/>
    </source>
</evidence>
<evidence type="ECO:0000256" key="8">
    <source>
        <dbReference type="ARBA" id="ARBA00022842"/>
    </source>
</evidence>
<dbReference type="PANTHER" id="PTHR21077:SF5">
    <property type="entry name" value="CROSSOVER JUNCTION ENDONUCLEASE MMS4"/>
    <property type="match status" value="1"/>
</dbReference>
<dbReference type="EMBL" id="LJIG01009210">
    <property type="protein sequence ID" value="KRT83536.1"/>
    <property type="molecule type" value="Genomic_DNA"/>
</dbReference>
<comment type="caution">
    <text evidence="14">The sequence shown here is derived from an EMBL/GenBank/DDBJ whole genome shotgun (WGS) entry which is preliminary data.</text>
</comment>
<evidence type="ECO:0000256" key="12">
    <source>
        <dbReference type="ARBA" id="ARBA00023254"/>
    </source>
</evidence>
<dbReference type="InterPro" id="IPR042530">
    <property type="entry name" value="EME1/EME2_C"/>
</dbReference>
<dbReference type="InterPro" id="IPR033310">
    <property type="entry name" value="Mms4/EME1/EME2"/>
</dbReference>
<dbReference type="GO" id="GO:0048476">
    <property type="term" value="C:Holliday junction resolvase complex"/>
    <property type="evidence" value="ECO:0007669"/>
    <property type="project" value="InterPro"/>
</dbReference>
<feature type="compositionally biased region" description="Low complexity" evidence="13">
    <location>
        <begin position="58"/>
        <end position="95"/>
    </location>
</feature>
<evidence type="ECO:0000256" key="1">
    <source>
        <dbReference type="ARBA" id="ARBA00001946"/>
    </source>
</evidence>
<dbReference type="GO" id="GO:0006302">
    <property type="term" value="P:double-strand break repair"/>
    <property type="evidence" value="ECO:0007669"/>
    <property type="project" value="TreeGrafter"/>
</dbReference>
<reference evidence="14 15" key="1">
    <citation type="submission" date="2015-09" db="EMBL/GenBank/DDBJ databases">
        <title>Draft genome of the scarab beetle Oryctes borbonicus.</title>
        <authorList>
            <person name="Meyer J.M."/>
            <person name="Markov G.V."/>
            <person name="Baskaran P."/>
            <person name="Herrmann M."/>
            <person name="Sommer R.J."/>
            <person name="Roedelsperger C."/>
        </authorList>
    </citation>
    <scope>NUCLEOTIDE SEQUENCE [LARGE SCALE GENOMIC DNA]</scope>
    <source>
        <strain evidence="14">OB123</strain>
        <tissue evidence="14">Whole animal</tissue>
    </source>
</reference>
<dbReference type="Gene3D" id="1.10.150.670">
    <property type="entry name" value="Crossover junction endonuclease EME1, DNA-binding domain"/>
    <property type="match status" value="1"/>
</dbReference>
<dbReference type="GO" id="GO:0031297">
    <property type="term" value="P:replication fork processing"/>
    <property type="evidence" value="ECO:0007669"/>
    <property type="project" value="TreeGrafter"/>
</dbReference>
<accession>A0A0T6B848</accession>
<dbReference type="PANTHER" id="PTHR21077">
    <property type="entry name" value="EME1 PROTEIN"/>
    <property type="match status" value="1"/>
</dbReference>
<keyword evidence="5" id="KW-0255">Endonuclease</keyword>
<evidence type="ECO:0000256" key="6">
    <source>
        <dbReference type="ARBA" id="ARBA00022763"/>
    </source>
</evidence>
<dbReference type="GO" id="GO:0005634">
    <property type="term" value="C:nucleus"/>
    <property type="evidence" value="ECO:0007669"/>
    <property type="project" value="UniProtKB-SubCell"/>
</dbReference>
<dbReference type="Gene3D" id="3.40.50.10130">
    <property type="match status" value="1"/>
</dbReference>
<keyword evidence="7" id="KW-0378">Hydrolase</keyword>
<keyword evidence="3" id="KW-0540">Nuclease</keyword>
<dbReference type="AlphaFoldDB" id="A0A0T6B848"/>
<dbReference type="OrthoDB" id="343092at2759"/>
<dbReference type="GO" id="GO:0046872">
    <property type="term" value="F:metal ion binding"/>
    <property type="evidence" value="ECO:0007669"/>
    <property type="project" value="UniProtKB-KW"/>
</dbReference>